<dbReference type="PATRIC" id="fig|1302272.5.peg.1504"/>
<dbReference type="InterPro" id="IPR034904">
    <property type="entry name" value="FSCA_dom_sf"/>
</dbReference>
<name>A0A0R1HWZ0_9LACO</name>
<dbReference type="Pfam" id="PF01883">
    <property type="entry name" value="FeS_assembly_P"/>
    <property type="match status" value="1"/>
</dbReference>
<evidence type="ECO:0000259" key="1">
    <source>
        <dbReference type="Pfam" id="PF01883"/>
    </source>
</evidence>
<dbReference type="PANTHER" id="PTHR42831:SF1">
    <property type="entry name" value="FE-S PROTEIN MATURATION AUXILIARY FACTOR YITW"/>
    <property type="match status" value="1"/>
</dbReference>
<dbReference type="InterPro" id="IPR052339">
    <property type="entry name" value="Fe-S_Maturation_MIP18"/>
</dbReference>
<evidence type="ECO:0000313" key="3">
    <source>
        <dbReference type="Proteomes" id="UP000050911"/>
    </source>
</evidence>
<dbReference type="Gene3D" id="3.30.300.130">
    <property type="entry name" value="Fe-S cluster assembly (FSCA)"/>
    <property type="match status" value="1"/>
</dbReference>
<protein>
    <submittedName>
        <fullName evidence="2">Metal-sulfur cluster biosynthetic protein</fullName>
    </submittedName>
</protein>
<dbReference type="GO" id="GO:0046872">
    <property type="term" value="F:metal ion binding"/>
    <property type="evidence" value="ECO:0007669"/>
    <property type="project" value="InterPro"/>
</dbReference>
<feature type="domain" description="MIP18 family-like" evidence="1">
    <location>
        <begin position="22"/>
        <end position="88"/>
    </location>
</feature>
<dbReference type="PANTHER" id="PTHR42831">
    <property type="entry name" value="FE-S PROTEIN MATURATION AUXILIARY FACTOR YITW"/>
    <property type="match status" value="1"/>
</dbReference>
<proteinExistence type="predicted"/>
<dbReference type="Proteomes" id="UP000050911">
    <property type="component" value="Unassembled WGS sequence"/>
</dbReference>
<dbReference type="STRING" id="1302272.FC96_GL001488"/>
<dbReference type="EMBL" id="AZCX01000003">
    <property type="protein sequence ID" value="KRK48388.1"/>
    <property type="molecule type" value="Genomic_DNA"/>
</dbReference>
<dbReference type="InterPro" id="IPR006121">
    <property type="entry name" value="HMA_dom"/>
</dbReference>
<dbReference type="InterPro" id="IPR002744">
    <property type="entry name" value="MIP18-like"/>
</dbReference>
<accession>A0A0R1HWZ0</accession>
<sequence>MMMAEESTATTDTVADLKTRMVEALQTVIDPELRIDLVNLGLIYGLSLTDGVVTVTMTLTTMGCPISQVLTNMIESALEKLPEVDRVDINLVWEPAWSPAKMSRFARVALGYHS</sequence>
<keyword evidence="3" id="KW-1185">Reference proteome</keyword>
<organism evidence="2 3">
    <name type="scientific">Secundilactobacillus kimchicus JCM 15530</name>
    <dbReference type="NCBI Taxonomy" id="1302272"/>
    <lineage>
        <taxon>Bacteria</taxon>
        <taxon>Bacillati</taxon>
        <taxon>Bacillota</taxon>
        <taxon>Bacilli</taxon>
        <taxon>Lactobacillales</taxon>
        <taxon>Lactobacillaceae</taxon>
        <taxon>Secundilactobacillus</taxon>
    </lineage>
</organism>
<dbReference type="CDD" id="cd00371">
    <property type="entry name" value="HMA"/>
    <property type="match status" value="1"/>
</dbReference>
<comment type="caution">
    <text evidence="2">The sequence shown here is derived from an EMBL/GenBank/DDBJ whole genome shotgun (WGS) entry which is preliminary data.</text>
</comment>
<reference evidence="2 3" key="1">
    <citation type="journal article" date="2015" name="Genome Announc.">
        <title>Expanding the biotechnology potential of lactobacilli through comparative genomics of 213 strains and associated genera.</title>
        <authorList>
            <person name="Sun Z."/>
            <person name="Harris H.M."/>
            <person name="McCann A."/>
            <person name="Guo C."/>
            <person name="Argimon S."/>
            <person name="Zhang W."/>
            <person name="Yang X."/>
            <person name="Jeffery I.B."/>
            <person name="Cooney J.C."/>
            <person name="Kagawa T.F."/>
            <person name="Liu W."/>
            <person name="Song Y."/>
            <person name="Salvetti E."/>
            <person name="Wrobel A."/>
            <person name="Rasinkangas P."/>
            <person name="Parkhill J."/>
            <person name="Rea M.C."/>
            <person name="O'Sullivan O."/>
            <person name="Ritari J."/>
            <person name="Douillard F.P."/>
            <person name="Paul Ross R."/>
            <person name="Yang R."/>
            <person name="Briner A.E."/>
            <person name="Felis G.E."/>
            <person name="de Vos W.M."/>
            <person name="Barrangou R."/>
            <person name="Klaenhammer T.R."/>
            <person name="Caufield P.W."/>
            <person name="Cui Y."/>
            <person name="Zhang H."/>
            <person name="O'Toole P.W."/>
        </authorList>
    </citation>
    <scope>NUCLEOTIDE SEQUENCE [LARGE SCALE GENOMIC DNA]</scope>
    <source>
        <strain evidence="2 3">JCM 15530</strain>
    </source>
</reference>
<gene>
    <name evidence="2" type="ORF">FC96_GL001488</name>
</gene>
<dbReference type="AlphaFoldDB" id="A0A0R1HWZ0"/>
<dbReference type="SUPFAM" id="SSF117916">
    <property type="entry name" value="Fe-S cluster assembly (FSCA) domain-like"/>
    <property type="match status" value="1"/>
</dbReference>
<evidence type="ECO:0000313" key="2">
    <source>
        <dbReference type="EMBL" id="KRK48388.1"/>
    </source>
</evidence>